<organism evidence="1 2">
    <name type="scientific">Dunaliella salina</name>
    <name type="common">Green alga</name>
    <name type="synonym">Protococcus salinus</name>
    <dbReference type="NCBI Taxonomy" id="3046"/>
    <lineage>
        <taxon>Eukaryota</taxon>
        <taxon>Viridiplantae</taxon>
        <taxon>Chlorophyta</taxon>
        <taxon>core chlorophytes</taxon>
        <taxon>Chlorophyceae</taxon>
        <taxon>CS clade</taxon>
        <taxon>Chlamydomonadales</taxon>
        <taxon>Dunaliellaceae</taxon>
        <taxon>Dunaliella</taxon>
    </lineage>
</organism>
<evidence type="ECO:0000313" key="2">
    <source>
        <dbReference type="Proteomes" id="UP000815325"/>
    </source>
</evidence>
<accession>A0ABQ7GA68</accession>
<dbReference type="EMBL" id="MU069943">
    <property type="protein sequence ID" value="KAF5831497.1"/>
    <property type="molecule type" value="Genomic_DNA"/>
</dbReference>
<proteinExistence type="predicted"/>
<gene>
    <name evidence="1" type="ORF">DUNSADRAFT_13028</name>
</gene>
<name>A0ABQ7GA68_DUNSA</name>
<comment type="caution">
    <text evidence="1">The sequence shown here is derived from an EMBL/GenBank/DDBJ whole genome shotgun (WGS) entry which is preliminary data.</text>
</comment>
<sequence length="61" mass="6485">MAKMLNWECISAFRKEVGGVRIEDNVAVGVNGGRKGLEGVLNLTMAAGVPKAPRAIESIMQ</sequence>
<reference evidence="1" key="1">
    <citation type="submission" date="2017-08" db="EMBL/GenBank/DDBJ databases">
        <authorList>
            <person name="Polle J.E."/>
            <person name="Barry K."/>
            <person name="Cushman J."/>
            <person name="Schmutz J."/>
            <person name="Tran D."/>
            <person name="Hathwaick L.T."/>
            <person name="Yim W.C."/>
            <person name="Jenkins J."/>
            <person name="Mckie-Krisberg Z.M."/>
            <person name="Prochnik S."/>
            <person name="Lindquist E."/>
            <person name="Dockter R.B."/>
            <person name="Adam C."/>
            <person name="Molina H."/>
            <person name="Bunkerborg J."/>
            <person name="Jin E."/>
            <person name="Buchheim M."/>
            <person name="Magnuson J."/>
        </authorList>
    </citation>
    <scope>NUCLEOTIDE SEQUENCE</scope>
    <source>
        <strain evidence="1">CCAP 19/18</strain>
    </source>
</reference>
<protein>
    <submittedName>
        <fullName evidence="1">Uncharacterized protein</fullName>
    </submittedName>
</protein>
<evidence type="ECO:0000313" key="1">
    <source>
        <dbReference type="EMBL" id="KAF5831497.1"/>
    </source>
</evidence>
<keyword evidence="2" id="KW-1185">Reference proteome</keyword>
<dbReference type="Proteomes" id="UP000815325">
    <property type="component" value="Unassembled WGS sequence"/>
</dbReference>